<dbReference type="AlphaFoldDB" id="A0AAJ7U3U2"/>
<dbReference type="KEGG" id="pmrn:116953277"/>
<feature type="compositionally biased region" description="Basic and acidic residues" evidence="1">
    <location>
        <begin position="710"/>
        <end position="727"/>
    </location>
</feature>
<feature type="compositionally biased region" description="Basic and acidic residues" evidence="1">
    <location>
        <begin position="670"/>
        <end position="680"/>
    </location>
</feature>
<name>A0AAJ7U3U2_PETMA</name>
<feature type="compositionally biased region" description="Low complexity" evidence="1">
    <location>
        <begin position="625"/>
        <end position="643"/>
    </location>
</feature>
<dbReference type="PRINTS" id="PR00449">
    <property type="entry name" value="RASTRNSFRMNG"/>
</dbReference>
<gene>
    <name evidence="3 4" type="primary">RABL6</name>
</gene>
<feature type="compositionally biased region" description="Low complexity" evidence="1">
    <location>
        <begin position="520"/>
        <end position="534"/>
    </location>
</feature>
<reference evidence="3 4" key="1">
    <citation type="submission" date="2025-04" db="UniProtKB">
        <authorList>
            <consortium name="RefSeq"/>
        </authorList>
    </citation>
    <scope>IDENTIFICATION</scope>
    <source>
        <tissue evidence="3 4">Sperm</tissue>
    </source>
</reference>
<dbReference type="InterPro" id="IPR027417">
    <property type="entry name" value="P-loop_NTPase"/>
</dbReference>
<feature type="compositionally biased region" description="Basic residues" evidence="1">
    <location>
        <begin position="505"/>
        <end position="516"/>
    </location>
</feature>
<dbReference type="SMART" id="SM00175">
    <property type="entry name" value="RAB"/>
    <property type="match status" value="1"/>
</dbReference>
<feature type="compositionally biased region" description="Low complexity" evidence="1">
    <location>
        <begin position="334"/>
        <end position="345"/>
    </location>
</feature>
<evidence type="ECO:0000313" key="3">
    <source>
        <dbReference type="RefSeq" id="XP_032829225.1"/>
    </source>
</evidence>
<dbReference type="GO" id="GO:0005829">
    <property type="term" value="C:cytosol"/>
    <property type="evidence" value="ECO:0007669"/>
    <property type="project" value="TreeGrafter"/>
</dbReference>
<evidence type="ECO:0000313" key="2">
    <source>
        <dbReference type="Proteomes" id="UP001318040"/>
    </source>
</evidence>
<evidence type="ECO:0000256" key="1">
    <source>
        <dbReference type="SAM" id="MobiDB-lite"/>
    </source>
</evidence>
<dbReference type="SUPFAM" id="SSF52540">
    <property type="entry name" value="P-loop containing nucleoside triphosphate hydrolases"/>
    <property type="match status" value="1"/>
</dbReference>
<feature type="region of interest" description="Disordered" evidence="1">
    <location>
        <begin position="282"/>
        <end position="780"/>
    </location>
</feature>
<dbReference type="GO" id="GO:0005525">
    <property type="term" value="F:GTP binding"/>
    <property type="evidence" value="ECO:0007669"/>
    <property type="project" value="InterPro"/>
</dbReference>
<dbReference type="RefSeq" id="XP_032829225.1">
    <property type="nucleotide sequence ID" value="XM_032973334.1"/>
</dbReference>
<dbReference type="Pfam" id="PF08477">
    <property type="entry name" value="Roc"/>
    <property type="match status" value="1"/>
</dbReference>
<organism evidence="2 3">
    <name type="scientific">Petromyzon marinus</name>
    <name type="common">Sea lamprey</name>
    <dbReference type="NCBI Taxonomy" id="7757"/>
    <lineage>
        <taxon>Eukaryota</taxon>
        <taxon>Metazoa</taxon>
        <taxon>Chordata</taxon>
        <taxon>Craniata</taxon>
        <taxon>Vertebrata</taxon>
        <taxon>Cyclostomata</taxon>
        <taxon>Hyperoartia</taxon>
        <taxon>Petromyzontiformes</taxon>
        <taxon>Petromyzontidae</taxon>
        <taxon>Petromyzon</taxon>
    </lineage>
</organism>
<evidence type="ECO:0000313" key="4">
    <source>
        <dbReference type="RefSeq" id="XP_032829226.1"/>
    </source>
</evidence>
<sequence length="780" mass="82899">MFSAWKKLLGSEQGGGARDRGTPAGIQSMGQALQRKFAKGVQYNMKIIIRGDRNTGKTTLWHRLQGKRFQEEYIPTQEIQAASIQWNYKATDDVVKVEVWDVVDKGRSRKKGDSLKLENEPQEDELALDAECIDVYKNCHGVIMMFDITKQWTYSYVERELCRVPLHVPVIVLGNHRDMGEHRVVLPDDVRSLFEGLDRPPGASYVNYGESSMKNGFGLKFLHKFFNIPFLQLQRETLLRQLETNQLDMDATMEELSVHNQSEEQNYEIFLELLEVKGSVRGAQSPVLPNGGGGGSSSESPTPSAPSPVPSVSSRPSSTPPAAPAPPAQPSSPPASAQPDAAGAPTAPPGPPQAEQPMAAPPQRRGFMARFFGSSTPDPAAAKPEVEVDTAASRPAVQSVDEFAPEGTLDRSFLEDVLDRGPARPPVRAAEDSDSNGEGGNPMVASFQDELDPEDEAPVSRVAVSLKPPRAPEPLSSDEDGAPPAAVTVMADWDISSEEETRPAKPPHKAHGKGHGAKAGGNAPPSAAATTLDAAAERGHAAGSPTMGGLPSSEKASGKTGGPVWVDKAAGEEGEEESETEGPIAQQMLSFVLDDPDFESDEPEKSKELFPVREDVSDLSDDDAAAPTAVAAAAASAVPRRAAGSLPAAPPVGKLSLDFVPPAPFTLLSDDDKPGSDLSKEKKKKKKKEKEKEEERPDKSRSKHKKHKEKERDKEEVGGGGGGDEKEKRRKKKKKGAGASGGGAGGGVGGSDLNALEAFLGGDPATGGDPAAGGGDYEEL</sequence>
<protein>
    <submittedName>
        <fullName evidence="3 4">Rab-like protein 6</fullName>
    </submittedName>
</protein>
<feature type="compositionally biased region" description="Gly residues" evidence="1">
    <location>
        <begin position="770"/>
        <end position="780"/>
    </location>
</feature>
<accession>A0AAJ7U3U2</accession>
<dbReference type="Proteomes" id="UP001318040">
    <property type="component" value="Chromosome 50"/>
</dbReference>
<feature type="compositionally biased region" description="Basic and acidic residues" evidence="1">
    <location>
        <begin position="408"/>
        <end position="422"/>
    </location>
</feature>
<proteinExistence type="predicted"/>
<feature type="compositionally biased region" description="Gly residues" evidence="1">
    <location>
        <begin position="738"/>
        <end position="750"/>
    </location>
</feature>
<dbReference type="Gene3D" id="3.40.50.300">
    <property type="entry name" value="P-loop containing nucleotide triphosphate hydrolases"/>
    <property type="match status" value="1"/>
</dbReference>
<dbReference type="PANTHER" id="PTHR14932:SF1">
    <property type="entry name" value="RAB-LIKE PROTEIN 6"/>
    <property type="match status" value="1"/>
</dbReference>
<feature type="compositionally biased region" description="Basic and acidic residues" evidence="1">
    <location>
        <begin position="690"/>
        <end position="700"/>
    </location>
</feature>
<keyword evidence="2" id="KW-1185">Reference proteome</keyword>
<dbReference type="PANTHER" id="PTHR14932">
    <property type="entry name" value="RAS GTPASE-RELATED"/>
    <property type="match status" value="1"/>
</dbReference>
<dbReference type="PROSITE" id="PS51419">
    <property type="entry name" value="RAB"/>
    <property type="match status" value="1"/>
</dbReference>
<dbReference type="RefSeq" id="XP_032829226.1">
    <property type="nucleotide sequence ID" value="XM_032973335.1"/>
</dbReference>
<dbReference type="GO" id="GO:0005634">
    <property type="term" value="C:nucleus"/>
    <property type="evidence" value="ECO:0007669"/>
    <property type="project" value="TreeGrafter"/>
</dbReference>
<dbReference type="CTD" id="55684"/>
<dbReference type="InterPro" id="IPR040385">
    <property type="entry name" value="RABL6"/>
</dbReference>
<feature type="compositionally biased region" description="Basic and acidic residues" evidence="1">
    <location>
        <begin position="603"/>
        <end position="616"/>
    </location>
</feature>
<feature type="compositionally biased region" description="Pro residues" evidence="1">
    <location>
        <begin position="318"/>
        <end position="333"/>
    </location>
</feature>